<accession>A0A9Q0L2B7</accession>
<sequence length="131" mass="14744">MKRKPGLELVQEEDDRKKIEIDVSGNDPPSTQADGENDEDDDEDDGDDSEEEKDDEQSNRKSVTDAKGKGAVVEEDMGKRKLKVEKRIDDESNDDRGLSDEDGDYSDDPLAEVDLPSRTRWLVAHSGRLYC</sequence>
<protein>
    <submittedName>
        <fullName evidence="2">Uncharacterized protein</fullName>
    </submittedName>
</protein>
<feature type="compositionally biased region" description="Basic and acidic residues" evidence="1">
    <location>
        <begin position="56"/>
        <end position="68"/>
    </location>
</feature>
<comment type="caution">
    <text evidence="2">The sequence shown here is derived from an EMBL/GenBank/DDBJ whole genome shotgun (WGS) entry which is preliminary data.</text>
</comment>
<reference evidence="2" key="1">
    <citation type="journal article" date="2023" name="Plant J.">
        <title>The genome of the king protea, Protea cynaroides.</title>
        <authorList>
            <person name="Chang J."/>
            <person name="Duong T.A."/>
            <person name="Schoeman C."/>
            <person name="Ma X."/>
            <person name="Roodt D."/>
            <person name="Barker N."/>
            <person name="Li Z."/>
            <person name="Van de Peer Y."/>
            <person name="Mizrachi E."/>
        </authorList>
    </citation>
    <scope>NUCLEOTIDE SEQUENCE</scope>
    <source>
        <tissue evidence="2">Young leaves</tissue>
    </source>
</reference>
<organism evidence="2 3">
    <name type="scientific">Protea cynaroides</name>
    <dbReference type="NCBI Taxonomy" id="273540"/>
    <lineage>
        <taxon>Eukaryota</taxon>
        <taxon>Viridiplantae</taxon>
        <taxon>Streptophyta</taxon>
        <taxon>Embryophyta</taxon>
        <taxon>Tracheophyta</taxon>
        <taxon>Spermatophyta</taxon>
        <taxon>Magnoliopsida</taxon>
        <taxon>Proteales</taxon>
        <taxon>Proteaceae</taxon>
        <taxon>Protea</taxon>
    </lineage>
</organism>
<feature type="compositionally biased region" description="Acidic residues" evidence="1">
    <location>
        <begin position="35"/>
        <end position="55"/>
    </location>
</feature>
<name>A0A9Q0L2B7_9MAGN</name>
<evidence type="ECO:0000313" key="2">
    <source>
        <dbReference type="EMBL" id="KAJ4980541.1"/>
    </source>
</evidence>
<evidence type="ECO:0000313" key="3">
    <source>
        <dbReference type="Proteomes" id="UP001141806"/>
    </source>
</evidence>
<feature type="compositionally biased region" description="Basic and acidic residues" evidence="1">
    <location>
        <begin position="85"/>
        <end position="99"/>
    </location>
</feature>
<dbReference type="Proteomes" id="UP001141806">
    <property type="component" value="Unassembled WGS sequence"/>
</dbReference>
<dbReference type="OrthoDB" id="696786at2759"/>
<evidence type="ECO:0000256" key="1">
    <source>
        <dbReference type="SAM" id="MobiDB-lite"/>
    </source>
</evidence>
<gene>
    <name evidence="2" type="ORF">NE237_031378</name>
</gene>
<dbReference type="EMBL" id="JAMYWD010000001">
    <property type="protein sequence ID" value="KAJ4980541.1"/>
    <property type="molecule type" value="Genomic_DNA"/>
</dbReference>
<dbReference type="PANTHER" id="PTHR36899:SF3">
    <property type="entry name" value="F13K23.8 PROTEIN"/>
    <property type="match status" value="1"/>
</dbReference>
<dbReference type="AlphaFoldDB" id="A0A9Q0L2B7"/>
<keyword evidence="3" id="KW-1185">Reference proteome</keyword>
<feature type="region of interest" description="Disordered" evidence="1">
    <location>
        <begin position="1"/>
        <end position="111"/>
    </location>
</feature>
<proteinExistence type="predicted"/>
<dbReference type="PANTHER" id="PTHR36899">
    <property type="entry name" value="OS04G0395700 PROTEIN"/>
    <property type="match status" value="1"/>
</dbReference>
<feature type="compositionally biased region" description="Acidic residues" evidence="1">
    <location>
        <begin position="100"/>
        <end position="111"/>
    </location>
</feature>